<dbReference type="PANTHER" id="PTHR12701:SF20">
    <property type="entry name" value="ENDOPLASMIC RETICULUM TRANSMEMBRANE PROTEIN"/>
    <property type="match status" value="1"/>
</dbReference>
<keyword evidence="1" id="KW-0653">Protein transport</keyword>
<keyword evidence="5" id="KW-1185">Reference proteome</keyword>
<reference evidence="4 5" key="1">
    <citation type="journal article" date="2024" name="Nat. Commun.">
        <title>Phylogenomics reveals the evolutionary origins of lichenization in chlorophyte algae.</title>
        <authorList>
            <person name="Puginier C."/>
            <person name="Libourel C."/>
            <person name="Otte J."/>
            <person name="Skaloud P."/>
            <person name="Haon M."/>
            <person name="Grisel S."/>
            <person name="Petersen M."/>
            <person name="Berrin J.G."/>
            <person name="Delaux P.M."/>
            <person name="Dal Grande F."/>
            <person name="Keller J."/>
        </authorList>
    </citation>
    <scope>NUCLEOTIDE SEQUENCE [LARGE SCALE GENOMIC DNA]</scope>
    <source>
        <strain evidence="4 5">SAG 216-7</strain>
    </source>
</reference>
<dbReference type="PANTHER" id="PTHR12701">
    <property type="entry name" value="BCR-ASSOCIATED PROTEIN, BAP"/>
    <property type="match status" value="1"/>
</dbReference>
<keyword evidence="1" id="KW-0256">Endoplasmic reticulum</keyword>
<proteinExistence type="inferred from homology"/>
<feature type="signal peptide" evidence="3">
    <location>
        <begin position="1"/>
        <end position="17"/>
    </location>
</feature>
<dbReference type="Gene3D" id="1.20.5.110">
    <property type="match status" value="1"/>
</dbReference>
<evidence type="ECO:0000256" key="3">
    <source>
        <dbReference type="SAM" id="SignalP"/>
    </source>
</evidence>
<comment type="subcellular location">
    <subcellularLocation>
        <location evidence="1">Endoplasmic reticulum membrane</location>
        <topology evidence="1">Multi-pass membrane protein</topology>
    </subcellularLocation>
</comment>
<keyword evidence="3" id="KW-0732">Signal</keyword>
<organism evidence="4 5">
    <name type="scientific">Coccomyxa subellipsoidea</name>
    <dbReference type="NCBI Taxonomy" id="248742"/>
    <lineage>
        <taxon>Eukaryota</taxon>
        <taxon>Viridiplantae</taxon>
        <taxon>Chlorophyta</taxon>
        <taxon>core chlorophytes</taxon>
        <taxon>Trebouxiophyceae</taxon>
        <taxon>Trebouxiophyceae incertae sedis</taxon>
        <taxon>Coccomyxaceae</taxon>
        <taxon>Coccomyxa</taxon>
    </lineage>
</organism>
<accession>A0ABR2YLJ8</accession>
<evidence type="ECO:0000256" key="2">
    <source>
        <dbReference type="SAM" id="Coils"/>
    </source>
</evidence>
<keyword evidence="1" id="KW-0931">ER-Golgi transport</keyword>
<feature type="chain" id="PRO_5045398530" description="Endoplasmic reticulum transmembrane protein" evidence="3">
    <location>
        <begin position="18"/>
        <end position="175"/>
    </location>
</feature>
<gene>
    <name evidence="4" type="ORF">WJX75_001830</name>
</gene>
<evidence type="ECO:0000313" key="5">
    <source>
        <dbReference type="Proteomes" id="UP001491310"/>
    </source>
</evidence>
<evidence type="ECO:0000313" key="4">
    <source>
        <dbReference type="EMBL" id="KAK9907342.1"/>
    </source>
</evidence>
<comment type="caution">
    <text evidence="4">The sequence shown here is derived from an EMBL/GenBank/DDBJ whole genome shotgun (WGS) entry which is preliminary data.</text>
</comment>
<comment type="function">
    <text evidence="1">May play a role in anterograde transport of membrane proteins from the endoplasmic reticulum to the Golgi.</text>
</comment>
<comment type="similarity">
    <text evidence="1">Belongs to the BCAP29/BCAP31 family.</text>
</comment>
<sequence>MLGVLLLPLIALEFSLCHYRHSETSAWLSAVLTGANLLLLFVLQKLASVLSDREQMRVSQGALLKQVQGLHTEYERLRLETDGGGKASKATGSSELMSLKTLLQAAEKSKQDMEVQVQQAVKLRRTAESNVEALKSQTKGLENEYDRLLSENDKLKRRLSQLDPAFGSSGSKKGI</sequence>
<protein>
    <recommendedName>
        <fullName evidence="1">Endoplasmic reticulum transmembrane protein</fullName>
    </recommendedName>
</protein>
<name>A0ABR2YLJ8_9CHLO</name>
<feature type="coiled-coil region" evidence="2">
    <location>
        <begin position="96"/>
        <end position="158"/>
    </location>
</feature>
<dbReference type="EMBL" id="JALJOT010000009">
    <property type="protein sequence ID" value="KAK9907342.1"/>
    <property type="molecule type" value="Genomic_DNA"/>
</dbReference>
<dbReference type="Proteomes" id="UP001491310">
    <property type="component" value="Unassembled WGS sequence"/>
</dbReference>
<dbReference type="InterPro" id="IPR008417">
    <property type="entry name" value="BAP29/BAP31"/>
</dbReference>
<keyword evidence="2" id="KW-0175">Coiled coil</keyword>
<keyword evidence="1" id="KW-0813">Transport</keyword>
<evidence type="ECO:0000256" key="1">
    <source>
        <dbReference type="RuleBase" id="RU367026"/>
    </source>
</evidence>